<dbReference type="Proteomes" id="UP000310406">
    <property type="component" value="Unassembled WGS sequence"/>
</dbReference>
<name>A0A4S8RVS9_9FLAO</name>
<organism evidence="2 3">
    <name type="scientific">Flagellimonas alvinocaridis</name>
    <dbReference type="NCBI Taxonomy" id="2530200"/>
    <lineage>
        <taxon>Bacteria</taxon>
        <taxon>Pseudomonadati</taxon>
        <taxon>Bacteroidota</taxon>
        <taxon>Flavobacteriia</taxon>
        <taxon>Flavobacteriales</taxon>
        <taxon>Flavobacteriaceae</taxon>
        <taxon>Flagellimonas</taxon>
    </lineage>
</organism>
<dbReference type="Pfam" id="PF04993">
    <property type="entry name" value="TfoX_N"/>
    <property type="match status" value="1"/>
</dbReference>
<comment type="caution">
    <text evidence="2">The sequence shown here is derived from an EMBL/GenBank/DDBJ whole genome shotgun (WGS) entry which is preliminary data.</text>
</comment>
<accession>A0A4S8RVS9</accession>
<dbReference type="SUPFAM" id="SSF159894">
    <property type="entry name" value="YgaC/TfoX-N like"/>
    <property type="match status" value="1"/>
</dbReference>
<evidence type="ECO:0000313" key="2">
    <source>
        <dbReference type="EMBL" id="THV58084.1"/>
    </source>
</evidence>
<protein>
    <submittedName>
        <fullName evidence="2">TfoX family protein</fullName>
    </submittedName>
</protein>
<evidence type="ECO:0000259" key="1">
    <source>
        <dbReference type="Pfam" id="PF04993"/>
    </source>
</evidence>
<dbReference type="EMBL" id="SNTZ01000009">
    <property type="protein sequence ID" value="THV58084.1"/>
    <property type="molecule type" value="Genomic_DNA"/>
</dbReference>
<dbReference type="InterPro" id="IPR007076">
    <property type="entry name" value="TfoX_N"/>
</dbReference>
<proteinExistence type="predicted"/>
<dbReference type="RefSeq" id="WP_136567086.1">
    <property type="nucleotide sequence ID" value="NZ_JBNZAV010000003.1"/>
</dbReference>
<dbReference type="AlphaFoldDB" id="A0A4S8RVS9"/>
<sequence length="108" mass="12544">MAYNEETARRIQHLLELFPEDFTEKKMFGGIAFLYLGKMTVGVVKDELMVRVIGEKMEHVLSQNFVRPMDFTGKPMKEFVFVSSNGFATEEQMHQWIELGLEHAKSKL</sequence>
<feature type="domain" description="TfoX N-terminal" evidence="1">
    <location>
        <begin position="20"/>
        <end position="104"/>
    </location>
</feature>
<gene>
    <name evidence="2" type="ORF">EZV76_13440</name>
</gene>
<evidence type="ECO:0000313" key="3">
    <source>
        <dbReference type="Proteomes" id="UP000310406"/>
    </source>
</evidence>
<keyword evidence="3" id="KW-1185">Reference proteome</keyword>
<reference evidence="2 3" key="1">
    <citation type="submission" date="2019-03" db="EMBL/GenBank/DDBJ databases">
        <title>Muricauda SCR12 sp.nov, a marine bacterium isolated from Pacific Ocean:the Okinawa trough.</title>
        <authorList>
            <person name="Liu L."/>
        </authorList>
    </citation>
    <scope>NUCLEOTIDE SEQUENCE [LARGE SCALE GENOMIC DNA]</scope>
    <source>
        <strain evidence="2 3">SCR12</strain>
    </source>
</reference>
<dbReference type="Gene3D" id="3.30.1460.30">
    <property type="entry name" value="YgaC/TfoX-N like chaperone"/>
    <property type="match status" value="1"/>
</dbReference>
<dbReference type="OrthoDB" id="214902at2"/>